<proteinExistence type="predicted"/>
<gene>
    <name evidence="1" type="ORF">S03H2_31067</name>
</gene>
<comment type="caution">
    <text evidence="1">The sequence shown here is derived from an EMBL/GenBank/DDBJ whole genome shotgun (WGS) entry which is preliminary data.</text>
</comment>
<name>X1GTP7_9ZZZZ</name>
<organism evidence="1">
    <name type="scientific">marine sediment metagenome</name>
    <dbReference type="NCBI Taxonomy" id="412755"/>
    <lineage>
        <taxon>unclassified sequences</taxon>
        <taxon>metagenomes</taxon>
        <taxon>ecological metagenomes</taxon>
    </lineage>
</organism>
<dbReference type="EMBL" id="BARU01018819">
    <property type="protein sequence ID" value="GAH60527.1"/>
    <property type="molecule type" value="Genomic_DNA"/>
</dbReference>
<accession>X1GTP7</accession>
<dbReference type="AlphaFoldDB" id="X1GTP7"/>
<reference evidence="1" key="1">
    <citation type="journal article" date="2014" name="Front. Microbiol.">
        <title>High frequency of phylogenetically diverse reductive dehalogenase-homologous genes in deep subseafloor sedimentary metagenomes.</title>
        <authorList>
            <person name="Kawai M."/>
            <person name="Futagami T."/>
            <person name="Toyoda A."/>
            <person name="Takaki Y."/>
            <person name="Nishi S."/>
            <person name="Hori S."/>
            <person name="Arai W."/>
            <person name="Tsubouchi T."/>
            <person name="Morono Y."/>
            <person name="Uchiyama I."/>
            <person name="Ito T."/>
            <person name="Fujiyama A."/>
            <person name="Inagaki F."/>
            <person name="Takami H."/>
        </authorList>
    </citation>
    <scope>NUCLEOTIDE SEQUENCE</scope>
    <source>
        <strain evidence="1">Expedition CK06-06</strain>
    </source>
</reference>
<protein>
    <submittedName>
        <fullName evidence="1">Uncharacterized protein</fullName>
    </submittedName>
</protein>
<evidence type="ECO:0000313" key="1">
    <source>
        <dbReference type="EMBL" id="GAH60527.1"/>
    </source>
</evidence>
<sequence>MRVTKRGVILLDDFKDNKTLAHVVEVMNHRKNIDSDIIELVRESFSLSIFPCPFCIEAHSLDFAVCLFCHRMPIESEVKP</sequence>